<keyword evidence="1" id="KW-0472">Membrane</keyword>
<keyword evidence="1" id="KW-0812">Transmembrane</keyword>
<organism evidence="2 3">
    <name type="scientific">Stegodyphus mimosarum</name>
    <name type="common">African social velvet spider</name>
    <dbReference type="NCBI Taxonomy" id="407821"/>
    <lineage>
        <taxon>Eukaryota</taxon>
        <taxon>Metazoa</taxon>
        <taxon>Ecdysozoa</taxon>
        <taxon>Arthropoda</taxon>
        <taxon>Chelicerata</taxon>
        <taxon>Arachnida</taxon>
        <taxon>Araneae</taxon>
        <taxon>Araneomorphae</taxon>
        <taxon>Entelegynae</taxon>
        <taxon>Eresoidea</taxon>
        <taxon>Eresidae</taxon>
        <taxon>Stegodyphus</taxon>
    </lineage>
</organism>
<name>A0A087T8J7_STEMI</name>
<feature type="transmembrane region" description="Helical" evidence="1">
    <location>
        <begin position="6"/>
        <end position="30"/>
    </location>
</feature>
<accession>A0A087T8J7</accession>
<sequence>MTLYFLGFLVQTYGLALPVSLIFESPIICLEKLIRKKFQKQ</sequence>
<gene>
    <name evidence="2" type="ORF">X975_24355</name>
</gene>
<reference evidence="2 3" key="1">
    <citation type="submission" date="2013-11" db="EMBL/GenBank/DDBJ databases">
        <title>Genome sequencing of Stegodyphus mimosarum.</title>
        <authorList>
            <person name="Bechsgaard J."/>
        </authorList>
    </citation>
    <scope>NUCLEOTIDE SEQUENCE [LARGE SCALE GENOMIC DNA]</scope>
</reference>
<proteinExistence type="predicted"/>
<keyword evidence="3" id="KW-1185">Reference proteome</keyword>
<evidence type="ECO:0000313" key="2">
    <source>
        <dbReference type="EMBL" id="KFM61436.1"/>
    </source>
</evidence>
<evidence type="ECO:0000313" key="3">
    <source>
        <dbReference type="Proteomes" id="UP000054359"/>
    </source>
</evidence>
<dbReference type="Proteomes" id="UP000054359">
    <property type="component" value="Unassembled WGS sequence"/>
</dbReference>
<dbReference type="OrthoDB" id="207378at2759"/>
<keyword evidence="1" id="KW-1133">Transmembrane helix</keyword>
<dbReference type="EMBL" id="KK113956">
    <property type="protein sequence ID" value="KFM61436.1"/>
    <property type="molecule type" value="Genomic_DNA"/>
</dbReference>
<evidence type="ECO:0000256" key="1">
    <source>
        <dbReference type="SAM" id="Phobius"/>
    </source>
</evidence>
<dbReference type="AlphaFoldDB" id="A0A087T8J7"/>
<feature type="non-terminal residue" evidence="2">
    <location>
        <position position="41"/>
    </location>
</feature>
<protein>
    <submittedName>
        <fullName evidence="2">Uncharacterized protein</fullName>
    </submittedName>
</protein>